<accession>A0A0U9HDZ7</accession>
<dbReference type="AlphaFoldDB" id="A0A0U9HDZ7"/>
<gene>
    <name evidence="1" type="ORF">OPHB3_3458</name>
</gene>
<reference evidence="1 2" key="2">
    <citation type="journal article" date="2016" name="Genome Announc.">
        <title>Draft Genome Sequence of Oceanobacillus picturae Heshi-B3, Isolated from Fermented Rice Bran in a Traditional Japanese Seafood Dish.</title>
        <authorList>
            <person name="Akuzawa S."/>
            <person name="Nagaoka J."/>
            <person name="Kanekatsu M."/>
            <person name="Kanesaki Y."/>
            <person name="Suzuki T."/>
        </authorList>
    </citation>
    <scope>NUCLEOTIDE SEQUENCE [LARGE SCALE GENOMIC DNA]</scope>
    <source>
        <strain evidence="1 2">Heshi-B3</strain>
    </source>
</reference>
<evidence type="ECO:0000313" key="1">
    <source>
        <dbReference type="EMBL" id="GAQ19489.1"/>
    </source>
</evidence>
<dbReference type="EMBL" id="BBXV01000048">
    <property type="protein sequence ID" value="GAQ19489.1"/>
    <property type="molecule type" value="Genomic_DNA"/>
</dbReference>
<comment type="caution">
    <text evidence="1">The sequence shown here is derived from an EMBL/GenBank/DDBJ whole genome shotgun (WGS) entry which is preliminary data.</text>
</comment>
<dbReference type="Proteomes" id="UP000052946">
    <property type="component" value="Unassembled WGS sequence"/>
</dbReference>
<reference evidence="2" key="1">
    <citation type="submission" date="2015-07" db="EMBL/GenBank/DDBJ databases">
        <title>Draft Genome Sequence of Oceanobacillus picturae Heshi-B3 that Was Isolated from Fermented Rice Bran with Aging Salted Mackerel, Which Was Named Heshiko as Traditional Fermented Seafood in Japan.</title>
        <authorList>
            <person name="Akuzawa S."/>
            <person name="Nakagawa J."/>
            <person name="Kanekatsu T."/>
            <person name="Kanesaki Y."/>
            <person name="Suzuki T."/>
        </authorList>
    </citation>
    <scope>NUCLEOTIDE SEQUENCE [LARGE SCALE GENOMIC DNA]</scope>
    <source>
        <strain evidence="2">Heshi-B3</strain>
    </source>
</reference>
<dbReference type="RefSeq" id="WP_058951109.1">
    <property type="nucleotide sequence ID" value="NZ_BBXV01000048.1"/>
</dbReference>
<organism evidence="1 2">
    <name type="scientific">Oceanobacillus picturae</name>
    <dbReference type="NCBI Taxonomy" id="171693"/>
    <lineage>
        <taxon>Bacteria</taxon>
        <taxon>Bacillati</taxon>
        <taxon>Bacillota</taxon>
        <taxon>Bacilli</taxon>
        <taxon>Bacillales</taxon>
        <taxon>Bacillaceae</taxon>
        <taxon>Oceanobacillus</taxon>
    </lineage>
</organism>
<name>A0A0U9HDZ7_9BACI</name>
<dbReference type="OrthoDB" id="9963580at2"/>
<evidence type="ECO:0000313" key="2">
    <source>
        <dbReference type="Proteomes" id="UP000052946"/>
    </source>
</evidence>
<proteinExistence type="predicted"/>
<sequence>MTEYLHKFYEQGMEKSEEDYEYWNSMIERMEVEGMDEFGIYDLTVKNKNEAFERIQFYRSKLEDYINYQGYVEEHNDIWAEECEL</sequence>
<protein>
    <submittedName>
        <fullName evidence="1">Small mechanosensitive ion channel protein MscS</fullName>
    </submittedName>
</protein>